<name>E5DE89_9GEMI</name>
<reference evidence="1 2" key="1">
    <citation type="journal article" date="2010" name="Arch. Virol.">
        <title>Two novel mastreviruses from chickpea (Cicer arietinum) in Australia.</title>
        <authorList>
            <person name="Thomas J.E."/>
            <person name="Parry J.N."/>
            <person name="Schwinghamer M.W."/>
            <person name="Dann E.K."/>
        </authorList>
    </citation>
    <scope>NUCLEOTIDE SEQUENCE [LARGE SCALE GENOMIC DNA]</scope>
    <source>
        <strain evidence="1">Qld 21</strain>
    </source>
</reference>
<proteinExistence type="predicted"/>
<organism evidence="1 2">
    <name type="scientific">Chickpea chlorosis virus-B</name>
    <dbReference type="NCBI Taxonomy" id="887826"/>
    <lineage>
        <taxon>Viruses</taxon>
        <taxon>Monodnaviria</taxon>
        <taxon>Shotokuvirae</taxon>
        <taxon>Cressdnaviricota</taxon>
        <taxon>Repensiviricetes</taxon>
        <taxon>Geplafuvirales</taxon>
        <taxon>Geminiviridae</taxon>
        <taxon>Mastrevirus</taxon>
        <taxon>Mastrevirus cicerosis</taxon>
        <taxon>Chickpea chlorosis virus</taxon>
    </lineage>
</organism>
<dbReference type="EMBL" id="GU256531">
    <property type="protein sequence ID" value="ADQ52693.1"/>
    <property type="molecule type" value="Genomic_DNA"/>
</dbReference>
<sequence length="50" mass="5654">MNGQQNYTGWNIVQINYSHLSQNHISTHGMTRTFSATKISLSGLIRSCTR</sequence>
<dbReference type="Proteomes" id="UP000232418">
    <property type="component" value="Segment"/>
</dbReference>
<evidence type="ECO:0000313" key="1">
    <source>
        <dbReference type="EMBL" id="ADQ52693.1"/>
    </source>
</evidence>
<evidence type="ECO:0000313" key="2">
    <source>
        <dbReference type="Proteomes" id="UP000232418"/>
    </source>
</evidence>
<protein>
    <submittedName>
        <fullName evidence="1">C4</fullName>
    </submittedName>
</protein>
<accession>E5DE89</accession>